<dbReference type="WBParaSite" id="EVEC_0000254801-mRNA-1">
    <property type="protein sequence ID" value="EVEC_0000254801-mRNA-1"/>
    <property type="gene ID" value="EVEC_0000254801"/>
</dbReference>
<dbReference type="EMBL" id="UXUI01007345">
    <property type="protein sequence ID" value="VDD87113.1"/>
    <property type="molecule type" value="Genomic_DNA"/>
</dbReference>
<accession>A0A0N4UYA2</accession>
<keyword evidence="3" id="KW-1185">Reference proteome</keyword>
<name>A0A0N4UYA2_ENTVE</name>
<sequence length="336" mass="38542">MAKPNHGFRSTGNDRLRTHLIFSSQSEHHVAKRKRPNRSKEYLLHSLFLLKFFEGRLQQALHRKDEMVQTGLSDLEPTQWSGNQRMMHFGPMANRDPFFYYYPKGWDILYPAHFGFFPYRATVAKALYIHAFLAFTDIIWRVKFWEFIRRIGASSYDNIVWCFNFRKFRGSSPAICIAAFGTFFIFGGALMLYLVYFNAGALWPFPIAADTVPFPILVAGPALLILGILFLLSAIICSVSSFKVCCRELFVNLRFIVIEPKAVYEESPYQPLPPPAYPVLENKYAKSSVYNPQSELKLYPPVLPGCSTLSLHSQNTFVANPYNTLRAVSMNRSDLT</sequence>
<dbReference type="STRING" id="51028.A0A0N4UYA2"/>
<evidence type="ECO:0000313" key="4">
    <source>
        <dbReference type="WBParaSite" id="EVEC_0000254801-mRNA-1"/>
    </source>
</evidence>
<gene>
    <name evidence="2" type="ORF">EVEC_LOCUS2256</name>
</gene>
<feature type="transmembrane region" description="Helical" evidence="1">
    <location>
        <begin position="174"/>
        <end position="196"/>
    </location>
</feature>
<feature type="transmembrane region" description="Helical" evidence="1">
    <location>
        <begin position="216"/>
        <end position="239"/>
    </location>
</feature>
<evidence type="ECO:0000313" key="3">
    <source>
        <dbReference type="Proteomes" id="UP000274131"/>
    </source>
</evidence>
<dbReference type="AlphaFoldDB" id="A0A0N4UYA2"/>
<reference evidence="4" key="1">
    <citation type="submission" date="2017-02" db="UniProtKB">
        <authorList>
            <consortium name="WormBaseParasite"/>
        </authorList>
    </citation>
    <scope>IDENTIFICATION</scope>
</reference>
<keyword evidence="1" id="KW-0472">Membrane</keyword>
<organism evidence="4">
    <name type="scientific">Enterobius vermicularis</name>
    <name type="common">Human pinworm</name>
    <dbReference type="NCBI Taxonomy" id="51028"/>
    <lineage>
        <taxon>Eukaryota</taxon>
        <taxon>Metazoa</taxon>
        <taxon>Ecdysozoa</taxon>
        <taxon>Nematoda</taxon>
        <taxon>Chromadorea</taxon>
        <taxon>Rhabditida</taxon>
        <taxon>Spirurina</taxon>
        <taxon>Oxyuridomorpha</taxon>
        <taxon>Oxyuroidea</taxon>
        <taxon>Oxyuridae</taxon>
        <taxon>Enterobius</taxon>
    </lineage>
</organism>
<dbReference type="OrthoDB" id="5828479at2759"/>
<proteinExistence type="predicted"/>
<reference evidence="2 3" key="2">
    <citation type="submission" date="2018-10" db="EMBL/GenBank/DDBJ databases">
        <authorList>
            <consortium name="Pathogen Informatics"/>
        </authorList>
    </citation>
    <scope>NUCLEOTIDE SEQUENCE [LARGE SCALE GENOMIC DNA]</scope>
</reference>
<keyword evidence="1" id="KW-0812">Transmembrane</keyword>
<evidence type="ECO:0000313" key="2">
    <source>
        <dbReference type="EMBL" id="VDD87113.1"/>
    </source>
</evidence>
<evidence type="ECO:0000256" key="1">
    <source>
        <dbReference type="SAM" id="Phobius"/>
    </source>
</evidence>
<protein>
    <submittedName>
        <fullName evidence="2 4">Uncharacterized protein</fullName>
    </submittedName>
</protein>
<dbReference type="Proteomes" id="UP000274131">
    <property type="component" value="Unassembled WGS sequence"/>
</dbReference>
<keyword evidence="1" id="KW-1133">Transmembrane helix</keyword>